<dbReference type="AlphaFoldDB" id="L9VX51"/>
<organism evidence="2 3">
    <name type="scientific">Halalkalicoccus jeotgali (strain DSM 18796 / CECT 7217 / JCM 14584 / KCTC 4019 / B3)</name>
    <dbReference type="NCBI Taxonomy" id="795797"/>
    <lineage>
        <taxon>Archaea</taxon>
        <taxon>Methanobacteriati</taxon>
        <taxon>Methanobacteriota</taxon>
        <taxon>Stenosarchaea group</taxon>
        <taxon>Halobacteria</taxon>
        <taxon>Halobacteriales</taxon>
        <taxon>Halococcaceae</taxon>
        <taxon>Halalkalicoccus</taxon>
    </lineage>
</organism>
<reference evidence="2 3" key="1">
    <citation type="journal article" date="2014" name="PLoS Genet.">
        <title>Phylogenetically driven sequencing of extremely halophilic archaea reveals strategies for static and dynamic osmo-response.</title>
        <authorList>
            <person name="Becker E.A."/>
            <person name="Seitzer P.M."/>
            <person name="Tritt A."/>
            <person name="Larsen D."/>
            <person name="Krusor M."/>
            <person name="Yao A.I."/>
            <person name="Wu D."/>
            <person name="Madern D."/>
            <person name="Eisen J.A."/>
            <person name="Darling A.E."/>
            <person name="Facciotti M.T."/>
        </authorList>
    </citation>
    <scope>NUCLEOTIDE SEQUENCE [LARGE SCALE GENOMIC DNA]</scope>
    <source>
        <strain evidence="3">DSM 18796 / CECT 7217 / JCM 14584 / KCTC 4019 / B3</strain>
    </source>
</reference>
<feature type="transmembrane region" description="Helical" evidence="1">
    <location>
        <begin position="12"/>
        <end position="31"/>
    </location>
</feature>
<evidence type="ECO:0000313" key="2">
    <source>
        <dbReference type="EMBL" id="ELY41571.1"/>
    </source>
</evidence>
<keyword evidence="1" id="KW-1133">Transmembrane helix</keyword>
<keyword evidence="1" id="KW-0812">Transmembrane</keyword>
<keyword evidence="3" id="KW-1185">Reference proteome</keyword>
<gene>
    <name evidence="2" type="ORF">C497_00820</name>
</gene>
<sequence>MTAEMISVDSETGLWWLFGILFVLMSLAVWLPVEPIVWGLPLWAAATLLFMITAAFIAAIAGVRYEWPLRRPVEDEKR</sequence>
<keyword evidence="1" id="KW-0472">Membrane</keyword>
<evidence type="ECO:0000256" key="1">
    <source>
        <dbReference type="SAM" id="Phobius"/>
    </source>
</evidence>
<protein>
    <submittedName>
        <fullName evidence="2">Uncharacterized protein</fullName>
    </submittedName>
</protein>
<name>L9VX51_HALJB</name>
<proteinExistence type="predicted"/>
<comment type="caution">
    <text evidence="2">The sequence shown here is derived from an EMBL/GenBank/DDBJ whole genome shotgun (WGS) entry which is preliminary data.</text>
</comment>
<dbReference type="EMBL" id="AOHV01000003">
    <property type="protein sequence ID" value="ELY41571.1"/>
    <property type="molecule type" value="Genomic_DNA"/>
</dbReference>
<dbReference type="Proteomes" id="UP000011645">
    <property type="component" value="Unassembled WGS sequence"/>
</dbReference>
<feature type="transmembrane region" description="Helical" evidence="1">
    <location>
        <begin position="43"/>
        <end position="63"/>
    </location>
</feature>
<evidence type="ECO:0000313" key="3">
    <source>
        <dbReference type="Proteomes" id="UP000011645"/>
    </source>
</evidence>
<accession>L9VX51</accession>